<gene>
    <name evidence="1" type="ORF">EJ05DRAFT_481314</name>
</gene>
<name>A0A6A6VR92_9PEZI</name>
<organism evidence="1 2">
    <name type="scientific">Pseudovirgaria hyperparasitica</name>
    <dbReference type="NCBI Taxonomy" id="470096"/>
    <lineage>
        <taxon>Eukaryota</taxon>
        <taxon>Fungi</taxon>
        <taxon>Dikarya</taxon>
        <taxon>Ascomycota</taxon>
        <taxon>Pezizomycotina</taxon>
        <taxon>Dothideomycetes</taxon>
        <taxon>Dothideomycetes incertae sedis</taxon>
        <taxon>Acrospermales</taxon>
        <taxon>Acrospermaceae</taxon>
        <taxon>Pseudovirgaria</taxon>
    </lineage>
</organism>
<dbReference type="AlphaFoldDB" id="A0A6A6VR92"/>
<dbReference type="RefSeq" id="XP_033594867.1">
    <property type="nucleotide sequence ID" value="XM_033745050.1"/>
</dbReference>
<accession>A0A6A6VR92</accession>
<sequence>MVQLAWVTNAMSTSYSDFQNGSICNAGALVLTPDRLSHRAHAAYYCPLVCDNAARAGY</sequence>
<evidence type="ECO:0000313" key="1">
    <source>
        <dbReference type="EMBL" id="KAF2752409.1"/>
    </source>
</evidence>
<reference evidence="1" key="1">
    <citation type="journal article" date="2020" name="Stud. Mycol.">
        <title>101 Dothideomycetes genomes: a test case for predicting lifestyles and emergence of pathogens.</title>
        <authorList>
            <person name="Haridas S."/>
            <person name="Albert R."/>
            <person name="Binder M."/>
            <person name="Bloem J."/>
            <person name="Labutti K."/>
            <person name="Salamov A."/>
            <person name="Andreopoulos B."/>
            <person name="Baker S."/>
            <person name="Barry K."/>
            <person name="Bills G."/>
            <person name="Bluhm B."/>
            <person name="Cannon C."/>
            <person name="Castanera R."/>
            <person name="Culley D."/>
            <person name="Daum C."/>
            <person name="Ezra D."/>
            <person name="Gonzalez J."/>
            <person name="Henrissat B."/>
            <person name="Kuo A."/>
            <person name="Liang C."/>
            <person name="Lipzen A."/>
            <person name="Lutzoni F."/>
            <person name="Magnuson J."/>
            <person name="Mondo S."/>
            <person name="Nolan M."/>
            <person name="Ohm R."/>
            <person name="Pangilinan J."/>
            <person name="Park H.-J."/>
            <person name="Ramirez L."/>
            <person name="Alfaro M."/>
            <person name="Sun H."/>
            <person name="Tritt A."/>
            <person name="Yoshinaga Y."/>
            <person name="Zwiers L.-H."/>
            <person name="Turgeon B."/>
            <person name="Goodwin S."/>
            <person name="Spatafora J."/>
            <person name="Crous P."/>
            <person name="Grigoriev I."/>
        </authorList>
    </citation>
    <scope>NUCLEOTIDE SEQUENCE</scope>
    <source>
        <strain evidence="1">CBS 121739</strain>
    </source>
</reference>
<dbReference type="Proteomes" id="UP000799437">
    <property type="component" value="Unassembled WGS sequence"/>
</dbReference>
<dbReference type="EMBL" id="ML996640">
    <property type="protein sequence ID" value="KAF2752409.1"/>
    <property type="molecule type" value="Genomic_DNA"/>
</dbReference>
<dbReference type="GeneID" id="54486104"/>
<evidence type="ECO:0000313" key="2">
    <source>
        <dbReference type="Proteomes" id="UP000799437"/>
    </source>
</evidence>
<protein>
    <submittedName>
        <fullName evidence="1">Uncharacterized protein</fullName>
    </submittedName>
</protein>
<proteinExistence type="predicted"/>
<keyword evidence="2" id="KW-1185">Reference proteome</keyword>